<organism evidence="4 5">
    <name type="scientific">Pelotomaculum schinkii</name>
    <dbReference type="NCBI Taxonomy" id="78350"/>
    <lineage>
        <taxon>Bacteria</taxon>
        <taxon>Bacillati</taxon>
        <taxon>Bacillota</taxon>
        <taxon>Clostridia</taxon>
        <taxon>Eubacteriales</taxon>
        <taxon>Desulfotomaculaceae</taxon>
        <taxon>Pelotomaculum</taxon>
    </lineage>
</organism>
<feature type="region of interest" description="Disordered" evidence="1">
    <location>
        <begin position="199"/>
        <end position="218"/>
    </location>
</feature>
<gene>
    <name evidence="4" type="ORF">Psch_04000</name>
</gene>
<comment type="caution">
    <text evidence="4">The sequence shown here is derived from an EMBL/GenBank/DDBJ whole genome shotgun (WGS) entry which is preliminary data.</text>
</comment>
<protein>
    <recommendedName>
        <fullName evidence="3">Copper amine oxidase-like N-terminal domain-containing protein</fullName>
    </recommendedName>
</protein>
<proteinExistence type="predicted"/>
<dbReference type="Gene3D" id="3.30.457.10">
    <property type="entry name" value="Copper amine oxidase-like, N-terminal domain"/>
    <property type="match status" value="2"/>
</dbReference>
<accession>A0A4Y7R5Q6</accession>
<dbReference type="EMBL" id="QFGA01000004">
    <property type="protein sequence ID" value="TEB04275.1"/>
    <property type="molecule type" value="Genomic_DNA"/>
</dbReference>
<feature type="chain" id="PRO_5021380659" description="Copper amine oxidase-like N-terminal domain-containing protein" evidence="2">
    <location>
        <begin position="32"/>
        <end position="373"/>
    </location>
</feature>
<evidence type="ECO:0000313" key="5">
    <source>
        <dbReference type="Proteomes" id="UP000298324"/>
    </source>
</evidence>
<dbReference type="SUPFAM" id="SSF55383">
    <property type="entry name" value="Copper amine oxidase, domain N"/>
    <property type="match status" value="2"/>
</dbReference>
<dbReference type="AlphaFoldDB" id="A0A4Y7R5Q6"/>
<evidence type="ECO:0000259" key="3">
    <source>
        <dbReference type="Pfam" id="PF07833"/>
    </source>
</evidence>
<feature type="domain" description="Copper amine oxidase-like N-terminal" evidence="3">
    <location>
        <begin position="256"/>
        <end position="365"/>
    </location>
</feature>
<keyword evidence="2" id="KW-0732">Signal</keyword>
<evidence type="ECO:0000256" key="2">
    <source>
        <dbReference type="SAM" id="SignalP"/>
    </source>
</evidence>
<keyword evidence="5" id="KW-1185">Reference proteome</keyword>
<dbReference type="InterPro" id="IPR036582">
    <property type="entry name" value="Mao_N_sf"/>
</dbReference>
<evidence type="ECO:0000313" key="4">
    <source>
        <dbReference type="EMBL" id="TEB04275.1"/>
    </source>
</evidence>
<feature type="compositionally biased region" description="Low complexity" evidence="1">
    <location>
        <begin position="208"/>
        <end position="218"/>
    </location>
</feature>
<evidence type="ECO:0000256" key="1">
    <source>
        <dbReference type="SAM" id="MobiDB-lite"/>
    </source>
</evidence>
<dbReference type="Proteomes" id="UP000298324">
    <property type="component" value="Unassembled WGS sequence"/>
</dbReference>
<dbReference type="InterPro" id="IPR012854">
    <property type="entry name" value="Cu_amine_oxidase-like_N"/>
</dbReference>
<dbReference type="Pfam" id="PF07833">
    <property type="entry name" value="Cu_amine_oxidN1"/>
    <property type="match status" value="1"/>
</dbReference>
<sequence>MFIKNRRGITLLAALLCCTVFLAAGAGAALASDDTYQVLQSPVVKDNAVYELGTIMARFTAGQLQTKDVLIVRLPEDFIWTTAPLKAGQAEAGSSRQGTGDWNTMTATSDYVRYGTANYIEVPKRIAGDENGLFQDEAPVLSFSLLSGNEVRMEVTGNITPGQECVFFLYARRVYVPGGFTGQIQVTFDAPSSSGFAGNVSSGRTSGTTSQPSVTTVPEVTPEPAVEVTPTPVVNEPPVENEVQAVFTVGKSAFTLKGVETSMDVAPYLKDGRTYLPIRYAAQALGIEESGIEWDEADQSVAITGEGRRVKMTVGSGTMTVDDRSVTMDAPPELSAPGRVMVPLNWVTGAFGAEVQWDPASNTITVAKIANTK</sequence>
<feature type="signal peptide" evidence="2">
    <location>
        <begin position="1"/>
        <end position="31"/>
    </location>
</feature>
<dbReference type="RefSeq" id="WP_190259436.1">
    <property type="nucleotide sequence ID" value="NZ_QFGA01000004.1"/>
</dbReference>
<reference evidence="4 5" key="1">
    <citation type="journal article" date="2018" name="Environ. Microbiol.">
        <title>Novel energy conservation strategies and behaviour of Pelotomaculum schinkii driving syntrophic propionate catabolism.</title>
        <authorList>
            <person name="Hidalgo-Ahumada C.A.P."/>
            <person name="Nobu M.K."/>
            <person name="Narihiro T."/>
            <person name="Tamaki H."/>
            <person name="Liu W.T."/>
            <person name="Kamagata Y."/>
            <person name="Stams A.J.M."/>
            <person name="Imachi H."/>
            <person name="Sousa D.Z."/>
        </authorList>
    </citation>
    <scope>NUCLEOTIDE SEQUENCE [LARGE SCALE GENOMIC DNA]</scope>
    <source>
        <strain evidence="4 5">HH</strain>
    </source>
</reference>
<name>A0A4Y7R5Q6_9FIRM</name>